<accession>A0A151L1X4</accession>
<feature type="non-terminal residue" evidence="2">
    <location>
        <position position="1"/>
    </location>
</feature>
<dbReference type="EMBL" id="LVLB01000421">
    <property type="protein sequence ID" value="KYN92953.1"/>
    <property type="molecule type" value="Genomic_DNA"/>
</dbReference>
<dbReference type="Gene3D" id="1.20.58.830">
    <property type="match status" value="1"/>
</dbReference>
<proteinExistence type="predicted"/>
<dbReference type="Proteomes" id="UP000076004">
    <property type="component" value="Unassembled WGS sequence"/>
</dbReference>
<name>A0A151L1X4_9APIC</name>
<dbReference type="RefSeq" id="XP_018638679.1">
    <property type="nucleotide sequence ID" value="XM_018783539.1"/>
</dbReference>
<evidence type="ECO:0000313" key="2">
    <source>
        <dbReference type="EMBL" id="KYN92953.1"/>
    </source>
</evidence>
<feature type="domain" description="Duffy-binding-like" evidence="1">
    <location>
        <begin position="15"/>
        <end position="92"/>
    </location>
</feature>
<dbReference type="GeneID" id="29774152"/>
<evidence type="ECO:0000259" key="1">
    <source>
        <dbReference type="Pfam" id="PF03011"/>
    </source>
</evidence>
<dbReference type="Pfam" id="PF03011">
    <property type="entry name" value="PFEMP"/>
    <property type="match status" value="1"/>
</dbReference>
<organism evidence="2 3">
    <name type="scientific">Plasmodium gaboni</name>
    <dbReference type="NCBI Taxonomy" id="647221"/>
    <lineage>
        <taxon>Eukaryota</taxon>
        <taxon>Sar</taxon>
        <taxon>Alveolata</taxon>
        <taxon>Apicomplexa</taxon>
        <taxon>Aconoidasida</taxon>
        <taxon>Haemosporida</taxon>
        <taxon>Plasmodiidae</taxon>
        <taxon>Plasmodium</taxon>
        <taxon>Plasmodium (Laverania)</taxon>
    </lineage>
</organism>
<evidence type="ECO:0000313" key="3">
    <source>
        <dbReference type="Proteomes" id="UP000076004"/>
    </source>
</evidence>
<comment type="caution">
    <text evidence="2">The sequence shown here is derived from an EMBL/GenBank/DDBJ whole genome shotgun (WGS) entry which is preliminary data.</text>
</comment>
<dbReference type="InterPro" id="IPR004258">
    <property type="entry name" value="DBL"/>
</dbReference>
<dbReference type="KEGG" id="pgab:PGSY75_0042300"/>
<dbReference type="SUPFAM" id="SSF140924">
    <property type="entry name" value="Duffy binding domain-like"/>
    <property type="match status" value="1"/>
</dbReference>
<protein>
    <submittedName>
        <fullName evidence="2">Putative EMP1-like protein</fullName>
    </submittedName>
</protein>
<feature type="non-terminal residue" evidence="2">
    <location>
        <position position="126"/>
    </location>
</feature>
<dbReference type="VEuPathDB" id="PlasmoDB:PGSY75_0042300"/>
<dbReference type="AlphaFoldDB" id="A0A151L1X4"/>
<sequence length="126" mass="14688">RTFYLFATPQFVRWIEEWTQQFCEEYNENMSELQSKCGNISSGNKNDCNENSNKNCKTACAKYNDWITSKKKEWDGMKNYYAKILQMGKSSDQSPDGTDYHAINQRTAIDYLNQTCKTEINGTDKC</sequence>
<reference evidence="2 3" key="1">
    <citation type="journal article" date="2016" name="Nat. Commun.">
        <title>Genomes of cryptic chimpanzee Plasmodium species reveal key evolutionary events leading to human malaria.</title>
        <authorList>
            <person name="Sundararaman S.A."/>
            <person name="Plenderleith L.J."/>
            <person name="Liu W."/>
            <person name="Loy D.E."/>
            <person name="Learn G.H."/>
            <person name="Li Y."/>
            <person name="Shaw K.S."/>
            <person name="Ayouba A."/>
            <person name="Peeters M."/>
            <person name="Speede S."/>
            <person name="Shaw G.M."/>
            <person name="Bushman F.D."/>
            <person name="Brisson D."/>
            <person name="Rayner J.C."/>
            <person name="Sharp P.M."/>
            <person name="Hahn B.H."/>
        </authorList>
    </citation>
    <scope>NUCLEOTIDE SEQUENCE [LARGE SCALE GENOMIC DNA]</scope>
    <source>
        <strain evidence="2 3">SY75</strain>
    </source>
</reference>
<gene>
    <name evidence="2" type="ORF">PGSY75_0042300</name>
</gene>